<dbReference type="GO" id="GO:0016020">
    <property type="term" value="C:membrane"/>
    <property type="evidence" value="ECO:0007669"/>
    <property type="project" value="TreeGrafter"/>
</dbReference>
<proteinExistence type="inferred from homology"/>
<evidence type="ECO:0000256" key="1">
    <source>
        <dbReference type="ARBA" id="ARBA00006484"/>
    </source>
</evidence>
<evidence type="ECO:0000256" key="2">
    <source>
        <dbReference type="ARBA" id="ARBA00023002"/>
    </source>
</evidence>
<dbReference type="Proteomes" id="UP000700248">
    <property type="component" value="Unassembled WGS sequence"/>
</dbReference>
<dbReference type="PRINTS" id="PR00081">
    <property type="entry name" value="GDHRDH"/>
</dbReference>
<comment type="similarity">
    <text evidence="1">Belongs to the short-chain dehydrogenases/reductases (SDR) family.</text>
</comment>
<evidence type="ECO:0000313" key="4">
    <source>
        <dbReference type="Proteomes" id="UP000700248"/>
    </source>
</evidence>
<comment type="caution">
    <text evidence="3">The sequence shown here is derived from an EMBL/GenBank/DDBJ whole genome shotgun (WGS) entry which is preliminary data.</text>
</comment>
<dbReference type="Gene3D" id="3.40.50.720">
    <property type="entry name" value="NAD(P)-binding Rossmann-like Domain"/>
    <property type="match status" value="1"/>
</dbReference>
<accession>A0A9D3ABY5</accession>
<keyword evidence="2" id="KW-0560">Oxidoreductase</keyword>
<dbReference type="PANTHER" id="PTHR44196:SF1">
    <property type="entry name" value="DEHYDROGENASE_REDUCTASE SDR FAMILY MEMBER 7B"/>
    <property type="match status" value="1"/>
</dbReference>
<dbReference type="InterPro" id="IPR002347">
    <property type="entry name" value="SDR_fam"/>
</dbReference>
<dbReference type="GO" id="GO:0016491">
    <property type="term" value="F:oxidoreductase activity"/>
    <property type="evidence" value="ECO:0007669"/>
    <property type="project" value="UniProtKB-KW"/>
</dbReference>
<name>A0A9D3ABY5_9BURK</name>
<protein>
    <submittedName>
        <fullName evidence="3">SDR family NAD(P)-dependent oxidoreductase</fullName>
    </submittedName>
</protein>
<dbReference type="SUPFAM" id="SSF51735">
    <property type="entry name" value="NAD(P)-binding Rossmann-fold domains"/>
    <property type="match status" value="1"/>
</dbReference>
<sequence>MMSPKPQTVLITGATGGIGRALAIAYAAPGVQLVLQGRNPDLLAGVQQACQQLGAQVETVRFDLSDTEGWRTWLMDFCAQRPVDLVFANAGVNINHGEDNAGEQWDEIRQLLRINVDAVFATVHGVLPSMRARAQGQIVLMSSLAAYRGLPVTPSYSASKAAVKVYGEGMRDWLAPQGVRLTVVMPGYVSSKMCEDMPGPKPFLWAAPKAAAYIQKRLRKNPPRISFPFPLNFGTWGLSVLHPSVSAWILRRLDYEH</sequence>
<organism evidence="3 4">
    <name type="scientific">Paenalcaligenes hominis</name>
    <dbReference type="NCBI Taxonomy" id="643674"/>
    <lineage>
        <taxon>Bacteria</taxon>
        <taxon>Pseudomonadati</taxon>
        <taxon>Pseudomonadota</taxon>
        <taxon>Betaproteobacteria</taxon>
        <taxon>Burkholderiales</taxon>
        <taxon>Alcaligenaceae</taxon>
        <taxon>Paenalcaligenes</taxon>
    </lineage>
</organism>
<gene>
    <name evidence="3" type="ORF">K8U84_10245</name>
</gene>
<reference evidence="3" key="2">
    <citation type="submission" date="2021-09" db="EMBL/GenBank/DDBJ databases">
        <authorList>
            <person name="Gilroy R."/>
        </authorList>
    </citation>
    <scope>NUCLEOTIDE SEQUENCE</scope>
    <source>
        <strain evidence="3">CHK175-13533</strain>
    </source>
</reference>
<dbReference type="AlphaFoldDB" id="A0A9D3ABY5"/>
<dbReference type="PANTHER" id="PTHR44196">
    <property type="entry name" value="DEHYDROGENASE/REDUCTASE SDR FAMILY MEMBER 7B"/>
    <property type="match status" value="1"/>
</dbReference>
<reference evidence="3" key="1">
    <citation type="journal article" date="2021" name="PeerJ">
        <title>Extensive microbial diversity within the chicken gut microbiome revealed by metagenomics and culture.</title>
        <authorList>
            <person name="Gilroy R."/>
            <person name="Ravi A."/>
            <person name="Getino M."/>
            <person name="Pursley I."/>
            <person name="Horton D.L."/>
            <person name="Alikhan N.F."/>
            <person name="Baker D."/>
            <person name="Gharbi K."/>
            <person name="Hall N."/>
            <person name="Watson M."/>
            <person name="Adriaenssens E.M."/>
            <person name="Foster-Nyarko E."/>
            <person name="Jarju S."/>
            <person name="Secka A."/>
            <person name="Antonio M."/>
            <person name="Oren A."/>
            <person name="Chaudhuri R.R."/>
            <person name="La Ragione R."/>
            <person name="Hildebrand F."/>
            <person name="Pallen M.J."/>
        </authorList>
    </citation>
    <scope>NUCLEOTIDE SEQUENCE</scope>
    <source>
        <strain evidence="3">CHK175-13533</strain>
    </source>
</reference>
<evidence type="ECO:0000313" key="3">
    <source>
        <dbReference type="EMBL" id="HJH24920.1"/>
    </source>
</evidence>
<dbReference type="InterPro" id="IPR020904">
    <property type="entry name" value="Sc_DH/Rdtase_CS"/>
</dbReference>
<dbReference type="Pfam" id="PF00106">
    <property type="entry name" value="adh_short"/>
    <property type="match status" value="1"/>
</dbReference>
<dbReference type="PROSITE" id="PS00061">
    <property type="entry name" value="ADH_SHORT"/>
    <property type="match status" value="1"/>
</dbReference>
<dbReference type="EMBL" id="DYTQ01000107">
    <property type="protein sequence ID" value="HJH24920.1"/>
    <property type="molecule type" value="Genomic_DNA"/>
</dbReference>
<dbReference type="InterPro" id="IPR036291">
    <property type="entry name" value="NAD(P)-bd_dom_sf"/>
</dbReference>